<dbReference type="PANTHER" id="PTHR31716:SF1">
    <property type="entry name" value="PROTEIN FMC1 HOMOLOG"/>
    <property type="match status" value="1"/>
</dbReference>
<sequence>MGQKNVYGTQQWKYILSVVKDNTEYSTEAHRLFTVGQNYLAYLQSTRNYLELQTRYKGLGERSPGDMAKLMGFRMPDEPVLSRKNKSKG</sequence>
<dbReference type="OrthoDB" id="551431at2759"/>
<organism evidence="3 4">
    <name type="scientific">Allacma fusca</name>
    <dbReference type="NCBI Taxonomy" id="39272"/>
    <lineage>
        <taxon>Eukaryota</taxon>
        <taxon>Metazoa</taxon>
        <taxon>Ecdysozoa</taxon>
        <taxon>Arthropoda</taxon>
        <taxon>Hexapoda</taxon>
        <taxon>Collembola</taxon>
        <taxon>Symphypleona</taxon>
        <taxon>Sminthuridae</taxon>
        <taxon>Allacma</taxon>
    </lineage>
</organism>
<comment type="caution">
    <text evidence="3">The sequence shown here is derived from an EMBL/GenBank/DDBJ whole genome shotgun (WGS) entry which is preliminary data.</text>
</comment>
<gene>
    <name evidence="3" type="ORF">AFUS01_LOCUS15158</name>
</gene>
<keyword evidence="4" id="KW-1185">Reference proteome</keyword>
<protein>
    <recommendedName>
        <fullName evidence="2">Protein FMC1 homolog</fullName>
    </recommendedName>
</protein>
<evidence type="ECO:0000313" key="3">
    <source>
        <dbReference type="EMBL" id="CAG7726238.1"/>
    </source>
</evidence>
<reference evidence="3" key="1">
    <citation type="submission" date="2021-06" db="EMBL/GenBank/DDBJ databases">
        <authorList>
            <person name="Hodson N. C."/>
            <person name="Mongue J. A."/>
            <person name="Jaron S. K."/>
        </authorList>
    </citation>
    <scope>NUCLEOTIDE SEQUENCE</scope>
</reference>
<name>A0A8J2JYF2_9HEXA</name>
<proteinExistence type="inferred from homology"/>
<dbReference type="GO" id="GO:0005739">
    <property type="term" value="C:mitochondrion"/>
    <property type="evidence" value="ECO:0007669"/>
    <property type="project" value="TreeGrafter"/>
</dbReference>
<evidence type="ECO:0000256" key="1">
    <source>
        <dbReference type="ARBA" id="ARBA00009058"/>
    </source>
</evidence>
<dbReference type="PANTHER" id="PTHR31716">
    <property type="entry name" value="PROTEIN FMC1 HOMOLOG"/>
    <property type="match status" value="1"/>
</dbReference>
<comment type="similarity">
    <text evidence="1">Belongs to the FMC1 family.</text>
</comment>
<dbReference type="Proteomes" id="UP000708208">
    <property type="component" value="Unassembled WGS sequence"/>
</dbReference>
<dbReference type="AlphaFoldDB" id="A0A8J2JYF2"/>
<dbReference type="EMBL" id="CAJVCH010132735">
    <property type="protein sequence ID" value="CAG7726238.1"/>
    <property type="molecule type" value="Genomic_DNA"/>
</dbReference>
<accession>A0A8J2JYF2</accession>
<evidence type="ECO:0000256" key="2">
    <source>
        <dbReference type="ARBA" id="ARBA00013846"/>
    </source>
</evidence>
<dbReference type="InterPro" id="IPR037667">
    <property type="entry name" value="FMC1_homologue"/>
</dbReference>
<evidence type="ECO:0000313" key="4">
    <source>
        <dbReference type="Proteomes" id="UP000708208"/>
    </source>
</evidence>